<accession>A0ABT5A7C9</accession>
<dbReference type="SUPFAM" id="SSF53335">
    <property type="entry name" value="S-adenosyl-L-methionine-dependent methyltransferases"/>
    <property type="match status" value="2"/>
</dbReference>
<dbReference type="PANTHER" id="PTHR10629">
    <property type="entry name" value="CYTOSINE-SPECIFIC METHYLTRANSFERASE"/>
    <property type="match status" value="1"/>
</dbReference>
<dbReference type="EC" id="2.1.1.37" evidence="7"/>
<evidence type="ECO:0000256" key="5">
    <source>
        <dbReference type="PROSITE-ProRule" id="PRU01016"/>
    </source>
</evidence>
<proteinExistence type="inferred from homology"/>
<keyword evidence="2 5" id="KW-0808">Transferase</keyword>
<evidence type="ECO:0000313" key="8">
    <source>
        <dbReference type="EMBL" id="MDB9487866.1"/>
    </source>
</evidence>
<evidence type="ECO:0000256" key="7">
    <source>
        <dbReference type="RuleBase" id="RU000417"/>
    </source>
</evidence>
<gene>
    <name evidence="8" type="primary">dcm</name>
    <name evidence="8" type="ORF">PN492_15120</name>
</gene>
<evidence type="ECO:0000313" key="9">
    <source>
        <dbReference type="Proteomes" id="UP001212123"/>
    </source>
</evidence>
<dbReference type="InterPro" id="IPR050390">
    <property type="entry name" value="C5-Methyltransferase"/>
</dbReference>
<dbReference type="Gene3D" id="3.90.120.10">
    <property type="entry name" value="DNA Methylase, subunit A, domain 2"/>
    <property type="match status" value="2"/>
</dbReference>
<dbReference type="GO" id="GO:0003886">
    <property type="term" value="F:DNA (cytosine-5-)-methyltransferase activity"/>
    <property type="evidence" value="ECO:0007669"/>
    <property type="project" value="UniProtKB-EC"/>
</dbReference>
<keyword evidence="3 5" id="KW-0949">S-adenosyl-L-methionine</keyword>
<dbReference type="Proteomes" id="UP001212123">
    <property type="component" value="Unassembled WGS sequence"/>
</dbReference>
<dbReference type="InterPro" id="IPR001525">
    <property type="entry name" value="C5_MeTfrase"/>
</dbReference>
<evidence type="ECO:0000256" key="1">
    <source>
        <dbReference type="ARBA" id="ARBA00022603"/>
    </source>
</evidence>
<evidence type="ECO:0000256" key="6">
    <source>
        <dbReference type="RuleBase" id="RU000416"/>
    </source>
</evidence>
<dbReference type="RefSeq" id="WP_028085180.1">
    <property type="nucleotide sequence ID" value="NZ_JAQMTU010000094.1"/>
</dbReference>
<evidence type="ECO:0000256" key="4">
    <source>
        <dbReference type="ARBA" id="ARBA00022747"/>
    </source>
</evidence>
<keyword evidence="4" id="KW-0680">Restriction system</keyword>
<dbReference type="Pfam" id="PF00145">
    <property type="entry name" value="DNA_methylase"/>
    <property type="match status" value="2"/>
</dbReference>
<organism evidence="8 9">
    <name type="scientific">Dolichospermum circinale CS-537/01</name>
    <dbReference type="NCBI Taxonomy" id="3021739"/>
    <lineage>
        <taxon>Bacteria</taxon>
        <taxon>Bacillati</taxon>
        <taxon>Cyanobacteriota</taxon>
        <taxon>Cyanophyceae</taxon>
        <taxon>Nostocales</taxon>
        <taxon>Aphanizomenonaceae</taxon>
        <taxon>Dolichospermum</taxon>
        <taxon>Dolichospermum circinale</taxon>
    </lineage>
</organism>
<dbReference type="NCBIfam" id="TIGR00675">
    <property type="entry name" value="dcm"/>
    <property type="match status" value="1"/>
</dbReference>
<comment type="caution">
    <text evidence="8">The sequence shown here is derived from an EMBL/GenBank/DDBJ whole genome shotgun (WGS) entry which is preliminary data.</text>
</comment>
<dbReference type="Gene3D" id="3.40.50.150">
    <property type="entry name" value="Vaccinia Virus protein VP39"/>
    <property type="match status" value="1"/>
</dbReference>
<sequence>MNVLSKNLDFNISLQVISNHIARRVGEDVQKRINALKIGQKMQDLPEELWHESFKFYVKHDPNRQGGPNLRMIRLDPENPSLTVTGYIFNKFVHPYEDRFITVREAARLQGLPDDLQLQGTLTSSQLQVGNAVPVPLAKAVFQQLVKQANLLGFENRSLKALSLFSGAGGMDIGADLTQGIETKVAVDNWGDACATLKGYFGEHIQVIEKDISTIQDPLSFWQNVSGEINKPDIIFGGPPCQTFSQAGKQRGLQDKRGGMIYEFFRFIECLHPAFFVMENVSNLKGLGGGKLYQEIWINMINLGYNVSSGVLLAADFGTPQLRKRLFFIGCRKDIGIIDLPLPTHSPKFELFGLLPYLTVKEAFANLPDAEFSGCK</sequence>
<comment type="similarity">
    <text evidence="5 6">Belongs to the class I-like SAM-binding methyltransferase superfamily. C5-methyltransferase family.</text>
</comment>
<dbReference type="InterPro" id="IPR018117">
    <property type="entry name" value="C5_DNA_meth_AS"/>
</dbReference>
<reference evidence="8 9" key="1">
    <citation type="submission" date="2023-01" db="EMBL/GenBank/DDBJ databases">
        <title>Genomes from the Australian National Cyanobacteria Reference Collection.</title>
        <authorList>
            <person name="Willis A."/>
            <person name="Lee E.M.F."/>
        </authorList>
    </citation>
    <scope>NUCLEOTIDE SEQUENCE [LARGE SCALE GENOMIC DNA]</scope>
    <source>
        <strain evidence="8 9">CS-537/01</strain>
    </source>
</reference>
<keyword evidence="9" id="KW-1185">Reference proteome</keyword>
<keyword evidence="1 5" id="KW-0489">Methyltransferase</keyword>
<dbReference type="PANTHER" id="PTHR10629:SF52">
    <property type="entry name" value="DNA (CYTOSINE-5)-METHYLTRANSFERASE 1"/>
    <property type="match status" value="1"/>
</dbReference>
<dbReference type="InterPro" id="IPR029063">
    <property type="entry name" value="SAM-dependent_MTases_sf"/>
</dbReference>
<evidence type="ECO:0000256" key="2">
    <source>
        <dbReference type="ARBA" id="ARBA00022679"/>
    </source>
</evidence>
<dbReference type="GO" id="GO:0032259">
    <property type="term" value="P:methylation"/>
    <property type="evidence" value="ECO:0007669"/>
    <property type="project" value="UniProtKB-KW"/>
</dbReference>
<dbReference type="PROSITE" id="PS00094">
    <property type="entry name" value="C5_MTASE_1"/>
    <property type="match status" value="1"/>
</dbReference>
<comment type="catalytic activity">
    <reaction evidence="7">
        <text>a 2'-deoxycytidine in DNA + S-adenosyl-L-methionine = a 5-methyl-2'-deoxycytidine in DNA + S-adenosyl-L-homocysteine + H(+)</text>
        <dbReference type="Rhea" id="RHEA:13681"/>
        <dbReference type="Rhea" id="RHEA-COMP:11369"/>
        <dbReference type="Rhea" id="RHEA-COMP:11370"/>
        <dbReference type="ChEBI" id="CHEBI:15378"/>
        <dbReference type="ChEBI" id="CHEBI:57856"/>
        <dbReference type="ChEBI" id="CHEBI:59789"/>
        <dbReference type="ChEBI" id="CHEBI:85452"/>
        <dbReference type="ChEBI" id="CHEBI:85454"/>
        <dbReference type="EC" id="2.1.1.37"/>
    </reaction>
</comment>
<dbReference type="PRINTS" id="PR00105">
    <property type="entry name" value="C5METTRFRASE"/>
</dbReference>
<name>A0ABT5A7C9_9CYAN</name>
<evidence type="ECO:0000256" key="3">
    <source>
        <dbReference type="ARBA" id="ARBA00022691"/>
    </source>
</evidence>
<dbReference type="PROSITE" id="PS51679">
    <property type="entry name" value="SAM_MT_C5"/>
    <property type="match status" value="1"/>
</dbReference>
<protein>
    <recommendedName>
        <fullName evidence="7">Cytosine-specific methyltransferase</fullName>
        <ecNumber evidence="7">2.1.1.37</ecNumber>
    </recommendedName>
</protein>
<dbReference type="EMBL" id="JAQMTU010000094">
    <property type="protein sequence ID" value="MDB9487866.1"/>
    <property type="molecule type" value="Genomic_DNA"/>
</dbReference>
<feature type="active site" evidence="5">
    <location>
        <position position="241"/>
    </location>
</feature>